<comment type="caution">
    <text evidence="1">The sequence shown here is derived from an EMBL/GenBank/DDBJ whole genome shotgun (WGS) entry which is preliminary data.</text>
</comment>
<sequence length="87" mass="9599">MSDVLEQLIGKIVVKLFTETAKGGIYAAVAEVMRGFTPGKTKSLSEEDIRKIARIVAEVSRATNQPVDEARLREIIRSELQRALASK</sequence>
<proteinExistence type="predicted"/>
<reference evidence="1" key="1">
    <citation type="journal article" date="2020" name="mSystems">
        <title>Genome- and Community-Level Interaction Insights into Carbon Utilization and Element Cycling Functions of Hydrothermarchaeota in Hydrothermal Sediment.</title>
        <authorList>
            <person name="Zhou Z."/>
            <person name="Liu Y."/>
            <person name="Xu W."/>
            <person name="Pan J."/>
            <person name="Luo Z.H."/>
            <person name="Li M."/>
        </authorList>
    </citation>
    <scope>NUCLEOTIDE SEQUENCE [LARGE SCALE GENOMIC DNA]</scope>
    <source>
        <strain evidence="1">SpSt-116</strain>
    </source>
</reference>
<organism evidence="1">
    <name type="scientific">Thermofilum adornatum</name>
    <dbReference type="NCBI Taxonomy" id="1365176"/>
    <lineage>
        <taxon>Archaea</taxon>
        <taxon>Thermoproteota</taxon>
        <taxon>Thermoprotei</taxon>
        <taxon>Thermofilales</taxon>
        <taxon>Thermofilaceae</taxon>
        <taxon>Thermofilum</taxon>
    </lineage>
</organism>
<gene>
    <name evidence="1" type="ORF">ENN26_04200</name>
</gene>
<name>A0A7C1GBA8_9CREN</name>
<dbReference type="AlphaFoldDB" id="A0A7C1GBA8"/>
<protein>
    <submittedName>
        <fullName evidence="1">Uncharacterized protein</fullName>
    </submittedName>
</protein>
<accession>A0A7C1GBA8</accession>
<evidence type="ECO:0000313" key="1">
    <source>
        <dbReference type="EMBL" id="HDP14965.1"/>
    </source>
</evidence>
<dbReference type="EMBL" id="DSAY01000076">
    <property type="protein sequence ID" value="HDP14965.1"/>
    <property type="molecule type" value="Genomic_DNA"/>
</dbReference>